<dbReference type="PROSITE" id="PS00041">
    <property type="entry name" value="HTH_ARAC_FAMILY_1"/>
    <property type="match status" value="1"/>
</dbReference>
<gene>
    <name evidence="5" type="ORF">L1F29_19290</name>
</gene>
<dbReference type="PANTHER" id="PTHR43280">
    <property type="entry name" value="ARAC-FAMILY TRANSCRIPTIONAL REGULATOR"/>
    <property type="match status" value="1"/>
</dbReference>
<evidence type="ECO:0000256" key="3">
    <source>
        <dbReference type="ARBA" id="ARBA00023163"/>
    </source>
</evidence>
<dbReference type="InterPro" id="IPR003313">
    <property type="entry name" value="AraC-bd"/>
</dbReference>
<keyword evidence="3" id="KW-0804">Transcription</keyword>
<name>A0ABY5S5L7_9BACL</name>
<feature type="domain" description="HTH araC/xylS-type" evidence="4">
    <location>
        <begin position="196"/>
        <end position="298"/>
    </location>
</feature>
<dbReference type="Pfam" id="PF02311">
    <property type="entry name" value="AraC_binding"/>
    <property type="match status" value="1"/>
</dbReference>
<accession>A0ABY5S5L7</accession>
<evidence type="ECO:0000256" key="1">
    <source>
        <dbReference type="ARBA" id="ARBA00023015"/>
    </source>
</evidence>
<keyword evidence="1" id="KW-0805">Transcription regulation</keyword>
<keyword evidence="6" id="KW-1185">Reference proteome</keyword>
<dbReference type="EMBL" id="CP091430">
    <property type="protein sequence ID" value="UVI27613.1"/>
    <property type="molecule type" value="Genomic_DNA"/>
</dbReference>
<organism evidence="5 6">
    <name type="scientific">Paenibacillus spongiae</name>
    <dbReference type="NCBI Taxonomy" id="2909671"/>
    <lineage>
        <taxon>Bacteria</taxon>
        <taxon>Bacillati</taxon>
        <taxon>Bacillota</taxon>
        <taxon>Bacilli</taxon>
        <taxon>Bacillales</taxon>
        <taxon>Paenibacillaceae</taxon>
        <taxon>Paenibacillus</taxon>
    </lineage>
</organism>
<dbReference type="InterPro" id="IPR018060">
    <property type="entry name" value="HTH_AraC"/>
</dbReference>
<dbReference type="Gene3D" id="2.60.120.10">
    <property type="entry name" value="Jelly Rolls"/>
    <property type="match status" value="1"/>
</dbReference>
<dbReference type="SMART" id="SM00342">
    <property type="entry name" value="HTH_ARAC"/>
    <property type="match status" value="1"/>
</dbReference>
<reference evidence="5" key="1">
    <citation type="submission" date="2022-01" db="EMBL/GenBank/DDBJ databases">
        <title>Paenibacillus spongiae sp. nov., isolated from marine sponge.</title>
        <authorList>
            <person name="Li Z."/>
            <person name="Zhang M."/>
        </authorList>
    </citation>
    <scope>NUCLEOTIDE SEQUENCE</scope>
    <source>
        <strain evidence="5">PHS-Z3</strain>
    </source>
</reference>
<dbReference type="SUPFAM" id="SSF51215">
    <property type="entry name" value="Regulatory protein AraC"/>
    <property type="match status" value="1"/>
</dbReference>
<dbReference type="PANTHER" id="PTHR43280:SF28">
    <property type="entry name" value="HTH-TYPE TRANSCRIPTIONAL ACTIVATOR RHAS"/>
    <property type="match status" value="1"/>
</dbReference>
<evidence type="ECO:0000313" key="5">
    <source>
        <dbReference type="EMBL" id="UVI27613.1"/>
    </source>
</evidence>
<proteinExistence type="predicted"/>
<dbReference type="InterPro" id="IPR018062">
    <property type="entry name" value="HTH_AraC-typ_CS"/>
</dbReference>
<dbReference type="InterPro" id="IPR037923">
    <property type="entry name" value="HTH-like"/>
</dbReference>
<dbReference type="Gene3D" id="1.10.10.60">
    <property type="entry name" value="Homeodomain-like"/>
    <property type="match status" value="2"/>
</dbReference>
<keyword evidence="2" id="KW-0238">DNA-binding</keyword>
<dbReference type="InterPro" id="IPR009057">
    <property type="entry name" value="Homeodomain-like_sf"/>
</dbReference>
<dbReference type="PRINTS" id="PR00032">
    <property type="entry name" value="HTHARAC"/>
</dbReference>
<evidence type="ECO:0000259" key="4">
    <source>
        <dbReference type="PROSITE" id="PS01124"/>
    </source>
</evidence>
<dbReference type="InterPro" id="IPR014710">
    <property type="entry name" value="RmlC-like_jellyroll"/>
</dbReference>
<dbReference type="Pfam" id="PF12833">
    <property type="entry name" value="HTH_18"/>
    <property type="match status" value="1"/>
</dbReference>
<dbReference type="SUPFAM" id="SSF46689">
    <property type="entry name" value="Homeodomain-like"/>
    <property type="match status" value="2"/>
</dbReference>
<evidence type="ECO:0000313" key="6">
    <source>
        <dbReference type="Proteomes" id="UP001057877"/>
    </source>
</evidence>
<dbReference type="InterPro" id="IPR020449">
    <property type="entry name" value="Tscrpt_reg_AraC-type_HTH"/>
</dbReference>
<sequence>MDVLLRFPNTTNTLHIIGCHFGIKPPSWQYPKHHHHLFELLCCMEGEINVDVNHSILTLRKGDWLLIKSGVKHGMHNSAGQDFAFFNVHFDIDDQEARKRLGSSPCKHISGSNTQLDKLTMYVRQMERLIGQGMLIGEQITTGEERYIDISFEDKLFIQANILLIIHEMLSMLRDPKKEQDAKPAFPASRVSAFTLDLAHQIEEQLNKQQYSDASIAHVAQSLNLSLSQCSKVFQQVYGISPRKYVSRVKLAKAKELLTTTNMSVGDIADTLGFHSVSHFSRQFRRWTRQSPNQYRDMDSIPPFMN</sequence>
<protein>
    <submittedName>
        <fullName evidence="5">Helix-turn-helix domain-containing protein</fullName>
    </submittedName>
</protein>
<evidence type="ECO:0000256" key="2">
    <source>
        <dbReference type="ARBA" id="ARBA00023125"/>
    </source>
</evidence>
<dbReference type="Proteomes" id="UP001057877">
    <property type="component" value="Chromosome"/>
</dbReference>
<dbReference type="PROSITE" id="PS01124">
    <property type="entry name" value="HTH_ARAC_FAMILY_2"/>
    <property type="match status" value="1"/>
</dbReference>
<dbReference type="RefSeq" id="WP_258383703.1">
    <property type="nucleotide sequence ID" value="NZ_CP091430.1"/>
</dbReference>
<dbReference type="CDD" id="cd02208">
    <property type="entry name" value="cupin_RmlC-like"/>
    <property type="match status" value="1"/>
</dbReference>